<gene>
    <name evidence="2" type="ORF">FHG64_15550</name>
</gene>
<dbReference type="EMBL" id="CP040812">
    <property type="protein sequence ID" value="QCY70691.1"/>
    <property type="molecule type" value="Genomic_DNA"/>
</dbReference>
<dbReference type="PROSITE" id="PS51257">
    <property type="entry name" value="PROKAR_LIPOPROTEIN"/>
    <property type="match status" value="1"/>
</dbReference>
<name>A0A5B7X7T6_9FLAO</name>
<feature type="signal peptide" evidence="1">
    <location>
        <begin position="1"/>
        <end position="19"/>
    </location>
</feature>
<dbReference type="Pfam" id="PF20113">
    <property type="entry name" value="DUF6503"/>
    <property type="match status" value="1"/>
</dbReference>
<dbReference type="OrthoDB" id="282859at2"/>
<feature type="chain" id="PRO_5022705664" description="Outer membrane lipoprotein-sorting protein" evidence="1">
    <location>
        <begin position="20"/>
        <end position="268"/>
    </location>
</feature>
<keyword evidence="3" id="KW-1185">Reference proteome</keyword>
<sequence length="268" mass="31065">MKYFLMFLCLLLISCNQSSKENPGTSNLNSYELSLTEAKAFVHSIEEAHNKEDWDKEEIVSFDIQLLMGGEERLKARIYTFTNSSKIRVDKKDGSSLIFDGKRVFQSPAAAPVNGARFDMFTWQYFFAFPFKLSDKGTNWELKEKETMKDISFPKAKLTFDATTGDAPDDWYILYKEPKSNLLYAAAYIVTLNTKKEIAEEEPHAIVYHDYELFKNIPIATRWTFHHWNDTEGIGEQIGEAKIENIEFPTLKRNFFEAPDDSREIELN</sequence>
<accession>A0A5B7X7T6</accession>
<dbReference type="KEGG" id="afla:FHG64_15550"/>
<evidence type="ECO:0008006" key="4">
    <source>
        <dbReference type="Google" id="ProtNLM"/>
    </source>
</evidence>
<dbReference type="Proteomes" id="UP000309016">
    <property type="component" value="Chromosome"/>
</dbReference>
<evidence type="ECO:0000313" key="2">
    <source>
        <dbReference type="EMBL" id="QCY70691.1"/>
    </source>
</evidence>
<dbReference type="RefSeq" id="WP_139067260.1">
    <property type="nucleotide sequence ID" value="NZ_CP040812.1"/>
</dbReference>
<dbReference type="AlphaFoldDB" id="A0A5B7X7T6"/>
<proteinExistence type="predicted"/>
<keyword evidence="1" id="KW-0732">Signal</keyword>
<dbReference type="InterPro" id="IPR045444">
    <property type="entry name" value="DUF6503"/>
</dbReference>
<evidence type="ECO:0000313" key="3">
    <source>
        <dbReference type="Proteomes" id="UP000309016"/>
    </source>
</evidence>
<reference evidence="2 3" key="1">
    <citation type="submission" date="2019-06" db="EMBL/GenBank/DDBJ databases">
        <title>Complete genome sequence of Antarcticibacterium flavum KCTC 52984T from an Antarctic marine sediment.</title>
        <authorList>
            <person name="Lee Y.M."/>
            <person name="Shin S.C."/>
        </authorList>
    </citation>
    <scope>NUCLEOTIDE SEQUENCE [LARGE SCALE GENOMIC DNA]</scope>
    <source>
        <strain evidence="2 3">KCTC 52984</strain>
    </source>
</reference>
<protein>
    <recommendedName>
        <fullName evidence="4">Outer membrane lipoprotein-sorting protein</fullName>
    </recommendedName>
</protein>
<organism evidence="2 3">
    <name type="scientific">Antarcticibacterium flavum</name>
    <dbReference type="NCBI Taxonomy" id="2058175"/>
    <lineage>
        <taxon>Bacteria</taxon>
        <taxon>Pseudomonadati</taxon>
        <taxon>Bacteroidota</taxon>
        <taxon>Flavobacteriia</taxon>
        <taxon>Flavobacteriales</taxon>
        <taxon>Flavobacteriaceae</taxon>
        <taxon>Antarcticibacterium</taxon>
    </lineage>
</organism>
<evidence type="ECO:0000256" key="1">
    <source>
        <dbReference type="SAM" id="SignalP"/>
    </source>
</evidence>